<name>A0ABU8TD45_9PSEU</name>
<feature type="transmembrane region" description="Helical" evidence="9">
    <location>
        <begin position="294"/>
        <end position="316"/>
    </location>
</feature>
<feature type="transmembrane region" description="Helical" evidence="9">
    <location>
        <begin position="336"/>
        <end position="369"/>
    </location>
</feature>
<evidence type="ECO:0000256" key="1">
    <source>
        <dbReference type="ARBA" id="ARBA00004651"/>
    </source>
</evidence>
<evidence type="ECO:0000256" key="6">
    <source>
        <dbReference type="ARBA" id="ARBA00022989"/>
    </source>
</evidence>
<dbReference type="EMBL" id="JBBJUP010000023">
    <property type="protein sequence ID" value="MEJ8281806.1"/>
    <property type="molecule type" value="Genomic_DNA"/>
</dbReference>
<feature type="transmembrane region" description="Helical" evidence="9">
    <location>
        <begin position="239"/>
        <end position="260"/>
    </location>
</feature>
<keyword evidence="5 9" id="KW-0812">Transmembrane</keyword>
<keyword evidence="4" id="KW-1003">Cell membrane</keyword>
<keyword evidence="11" id="KW-1185">Reference proteome</keyword>
<dbReference type="Pfam" id="PF01594">
    <property type="entry name" value="AI-2E_transport"/>
    <property type="match status" value="1"/>
</dbReference>
<accession>A0ABU8TD45</accession>
<keyword evidence="6 9" id="KW-1133">Transmembrane helix</keyword>
<feature type="transmembrane region" description="Helical" evidence="9">
    <location>
        <begin position="105"/>
        <end position="127"/>
    </location>
</feature>
<protein>
    <submittedName>
        <fullName evidence="10">AI-2E family transporter</fullName>
    </submittedName>
</protein>
<comment type="similarity">
    <text evidence="2">Belongs to the autoinducer-2 exporter (AI-2E) (TC 2.A.86) family.</text>
</comment>
<evidence type="ECO:0000313" key="10">
    <source>
        <dbReference type="EMBL" id="MEJ8281806.1"/>
    </source>
</evidence>
<evidence type="ECO:0000256" key="3">
    <source>
        <dbReference type="ARBA" id="ARBA00022448"/>
    </source>
</evidence>
<feature type="region of interest" description="Disordered" evidence="8">
    <location>
        <begin position="1"/>
        <end position="27"/>
    </location>
</feature>
<organism evidence="10 11">
    <name type="scientific">Pseudonocardia spirodelae</name>
    <dbReference type="NCBI Taxonomy" id="3133431"/>
    <lineage>
        <taxon>Bacteria</taxon>
        <taxon>Bacillati</taxon>
        <taxon>Actinomycetota</taxon>
        <taxon>Actinomycetes</taxon>
        <taxon>Pseudonocardiales</taxon>
        <taxon>Pseudonocardiaceae</taxon>
        <taxon>Pseudonocardia</taxon>
    </lineage>
</organism>
<gene>
    <name evidence="10" type="ORF">WJX68_22925</name>
</gene>
<evidence type="ECO:0000256" key="7">
    <source>
        <dbReference type="ARBA" id="ARBA00023136"/>
    </source>
</evidence>
<dbReference type="RefSeq" id="WP_340294541.1">
    <property type="nucleotide sequence ID" value="NZ_JBBJUP010000023.1"/>
</dbReference>
<evidence type="ECO:0000256" key="5">
    <source>
        <dbReference type="ARBA" id="ARBA00022692"/>
    </source>
</evidence>
<evidence type="ECO:0000256" key="2">
    <source>
        <dbReference type="ARBA" id="ARBA00009773"/>
    </source>
</evidence>
<evidence type="ECO:0000313" key="11">
    <source>
        <dbReference type="Proteomes" id="UP001364211"/>
    </source>
</evidence>
<evidence type="ECO:0000256" key="4">
    <source>
        <dbReference type="ARBA" id="ARBA00022475"/>
    </source>
</evidence>
<feature type="transmembrane region" description="Helical" evidence="9">
    <location>
        <begin position="73"/>
        <end position="93"/>
    </location>
</feature>
<keyword evidence="7 9" id="KW-0472">Membrane</keyword>
<feature type="transmembrane region" description="Helical" evidence="9">
    <location>
        <begin position="266"/>
        <end position="287"/>
    </location>
</feature>
<keyword evidence="3" id="KW-0813">Transport</keyword>
<dbReference type="PANTHER" id="PTHR21716:SF53">
    <property type="entry name" value="PERMEASE PERM-RELATED"/>
    <property type="match status" value="1"/>
</dbReference>
<comment type="caution">
    <text evidence="10">The sequence shown here is derived from an EMBL/GenBank/DDBJ whole genome shotgun (WGS) entry which is preliminary data.</text>
</comment>
<proteinExistence type="inferred from homology"/>
<dbReference type="InterPro" id="IPR002549">
    <property type="entry name" value="AI-2E-like"/>
</dbReference>
<evidence type="ECO:0000256" key="8">
    <source>
        <dbReference type="SAM" id="MobiDB-lite"/>
    </source>
</evidence>
<feature type="transmembrane region" description="Helical" evidence="9">
    <location>
        <begin position="189"/>
        <end position="218"/>
    </location>
</feature>
<dbReference type="Proteomes" id="UP001364211">
    <property type="component" value="Unassembled WGS sequence"/>
</dbReference>
<sequence>MTERTGRAAAPGGGAVPPAADDGHPSRVRRHTGALQEVPRPLRVASEVCARLLVIAAGLALLVFLVVQLRVVVVPVAIAVLLAALLAPLVRWLHVRRVPRALATALVMVGGLAALGGLLTAVVGTLVDGTAGVVQEVTGNIGSLQRLADATPFDLDVGVLGDQLMVLVRDNQQTLTSGAVSTAATLGEILAGFALCLFTLIFMLHDGSRIWSFVRLLAPRARRARIDVAARRSFASLVGYVRATVLVAVVDAAGIGLGLWLTGVPFVLPLAALVFLGAFVPIIGAVLTGAVAVLVALVTGGPVPALVILGVVLAVQQLESHVLQPLLLGRAVRLHPLAVALAVATGVVIAGIAGALLAVPLLAVLTAAVRSLAASREAAPRTVDPLLAREGEPPPATAG</sequence>
<comment type="subcellular location">
    <subcellularLocation>
        <location evidence="1">Cell membrane</location>
        <topology evidence="1">Multi-pass membrane protein</topology>
    </subcellularLocation>
</comment>
<evidence type="ECO:0000256" key="9">
    <source>
        <dbReference type="SAM" id="Phobius"/>
    </source>
</evidence>
<reference evidence="10 11" key="1">
    <citation type="submission" date="2024-03" db="EMBL/GenBank/DDBJ databases">
        <title>Draft genome sequence of Pseudonocardia sp. DW16-2.</title>
        <authorList>
            <person name="Duangmal K."/>
        </authorList>
    </citation>
    <scope>NUCLEOTIDE SEQUENCE [LARGE SCALE GENOMIC DNA]</scope>
    <source>
        <strain evidence="10 11">DW16-2</strain>
    </source>
</reference>
<dbReference type="PANTHER" id="PTHR21716">
    <property type="entry name" value="TRANSMEMBRANE PROTEIN"/>
    <property type="match status" value="1"/>
</dbReference>
<feature type="transmembrane region" description="Helical" evidence="9">
    <location>
        <begin position="48"/>
        <end position="67"/>
    </location>
</feature>